<dbReference type="Proteomes" id="UP001183410">
    <property type="component" value="Unassembled WGS sequence"/>
</dbReference>
<evidence type="ECO:0000256" key="3">
    <source>
        <dbReference type="ARBA" id="ARBA00022692"/>
    </source>
</evidence>
<evidence type="ECO:0000313" key="10">
    <source>
        <dbReference type="EMBL" id="MDT0269173.1"/>
    </source>
</evidence>
<dbReference type="GO" id="GO:0016757">
    <property type="term" value="F:glycosyltransferase activity"/>
    <property type="evidence" value="ECO:0007669"/>
    <property type="project" value="UniProtKB-KW"/>
</dbReference>
<feature type="transmembrane region" description="Helical" evidence="9">
    <location>
        <begin position="191"/>
        <end position="209"/>
    </location>
</feature>
<evidence type="ECO:0000256" key="5">
    <source>
        <dbReference type="ARBA" id="ARBA00022989"/>
    </source>
</evidence>
<feature type="transmembrane region" description="Helical" evidence="9">
    <location>
        <begin position="301"/>
        <end position="318"/>
    </location>
</feature>
<proteinExistence type="predicted"/>
<keyword evidence="3 9" id="KW-0812">Transmembrane</keyword>
<evidence type="ECO:0000256" key="1">
    <source>
        <dbReference type="ARBA" id="ARBA00004141"/>
    </source>
</evidence>
<feature type="transmembrane region" description="Helical" evidence="9">
    <location>
        <begin position="33"/>
        <end position="53"/>
    </location>
</feature>
<evidence type="ECO:0000313" key="11">
    <source>
        <dbReference type="Proteomes" id="UP001183410"/>
    </source>
</evidence>
<evidence type="ECO:0000256" key="4">
    <source>
        <dbReference type="ARBA" id="ARBA00022960"/>
    </source>
</evidence>
<feature type="transmembrane region" description="Helical" evidence="9">
    <location>
        <begin position="97"/>
        <end position="118"/>
    </location>
</feature>
<evidence type="ECO:0000256" key="9">
    <source>
        <dbReference type="SAM" id="Phobius"/>
    </source>
</evidence>
<evidence type="ECO:0000256" key="7">
    <source>
        <dbReference type="ARBA" id="ARBA00044770"/>
    </source>
</evidence>
<gene>
    <name evidence="10" type="ORF">RM844_23070</name>
</gene>
<feature type="transmembrane region" description="Helical" evidence="9">
    <location>
        <begin position="330"/>
        <end position="355"/>
    </location>
</feature>
<keyword evidence="10" id="KW-0328">Glycosyltransferase</keyword>
<dbReference type="Pfam" id="PF01098">
    <property type="entry name" value="FTSW_RODA_SPOVE"/>
    <property type="match status" value="1"/>
</dbReference>
<dbReference type="InterPro" id="IPR001182">
    <property type="entry name" value="FtsW/RodA"/>
</dbReference>
<reference evidence="11" key="1">
    <citation type="submission" date="2023-07" db="EMBL/GenBank/DDBJ databases">
        <title>30 novel species of actinomycetes from the DSMZ collection.</title>
        <authorList>
            <person name="Nouioui I."/>
        </authorList>
    </citation>
    <scope>NUCLEOTIDE SEQUENCE [LARGE SCALE GENOMIC DNA]</scope>
    <source>
        <strain evidence="11">DSM 44915</strain>
    </source>
</reference>
<evidence type="ECO:0000256" key="8">
    <source>
        <dbReference type="ARBA" id="ARBA00049902"/>
    </source>
</evidence>
<feature type="transmembrane region" description="Helical" evidence="9">
    <location>
        <begin position="367"/>
        <end position="385"/>
    </location>
</feature>
<comment type="caution">
    <text evidence="10">The sequence shown here is derived from an EMBL/GenBank/DDBJ whole genome shotgun (WGS) entry which is preliminary data.</text>
</comment>
<keyword evidence="5 9" id="KW-1133">Transmembrane helix</keyword>
<dbReference type="PANTHER" id="PTHR30474:SF14">
    <property type="entry name" value="CELL CYCLE PROTEIN"/>
    <property type="match status" value="1"/>
</dbReference>
<organism evidence="10 11">
    <name type="scientific">Streptomyces chisholmiae</name>
    <dbReference type="NCBI Taxonomy" id="3075540"/>
    <lineage>
        <taxon>Bacteria</taxon>
        <taxon>Bacillati</taxon>
        <taxon>Actinomycetota</taxon>
        <taxon>Actinomycetes</taxon>
        <taxon>Kitasatosporales</taxon>
        <taxon>Streptomycetaceae</taxon>
        <taxon>Streptomyces</taxon>
    </lineage>
</organism>
<name>A0ABU2JWQ0_9ACTN</name>
<keyword evidence="6 9" id="KW-0472">Membrane</keyword>
<dbReference type="RefSeq" id="WP_311669262.1">
    <property type="nucleotide sequence ID" value="NZ_JAVREO010000015.1"/>
</dbReference>
<accession>A0ABU2JWQ0</accession>
<comment type="subcellular location">
    <subcellularLocation>
        <location evidence="1">Membrane</location>
        <topology evidence="1">Multi-pass membrane protein</topology>
    </subcellularLocation>
</comment>
<dbReference type="PROSITE" id="PS00428">
    <property type="entry name" value="FTSW_RODA_SPOVE"/>
    <property type="match status" value="1"/>
</dbReference>
<dbReference type="InterPro" id="IPR018365">
    <property type="entry name" value="Cell_cycle_FtsW-rel_CS"/>
</dbReference>
<dbReference type="EMBL" id="JAVREO010000015">
    <property type="protein sequence ID" value="MDT0269173.1"/>
    <property type="molecule type" value="Genomic_DNA"/>
</dbReference>
<keyword evidence="10" id="KW-0808">Transferase</keyword>
<comment type="pathway">
    <text evidence="2">Cell wall biogenesis; peptidoglycan biosynthesis.</text>
</comment>
<keyword evidence="11" id="KW-1185">Reference proteome</keyword>
<keyword evidence="4" id="KW-0133">Cell shape</keyword>
<evidence type="ECO:0000256" key="6">
    <source>
        <dbReference type="ARBA" id="ARBA00023136"/>
    </source>
</evidence>
<sequence>MSNHHLKVDRLAPDPGTWRRLIARDSVLRRVDWVLLLAALALSVLGILLVWSATRNRTEINSGDPHYFLIRQGINLALGVGLAIGVMWLGHHRLRSAVPLFYGVSLLFMLLVFTPLGTEINGQRAWLSIGGYTLQPGEFAKIAIILGMAVILADQVDAGDREYPSRRAVLQSLALAGAPLCIVVVDDMGMAMVLSMIVLGILLASGASLKWSIGLMLAGVFGAVLVWTLGVLDQYQLDRFAAFADPSRDPSGVGYNTNQARIAIGSGQLDGKGLFQGTQTTGQFVPEQHTDFIFTVAGEELGFVGAGGIIALIGIVLWRALRIARTSSELYGTIIAAGIVAWFAFQCFENIGMALGIMPVAGVPLPFLSYGGTAMFAVWIAIGLLQSVRMKRPVAA</sequence>
<evidence type="ECO:0000256" key="2">
    <source>
        <dbReference type="ARBA" id="ARBA00004752"/>
    </source>
</evidence>
<protein>
    <recommendedName>
        <fullName evidence="7">peptidoglycan glycosyltransferase</fullName>
        <ecNumber evidence="7">2.4.99.28</ecNumber>
    </recommendedName>
</protein>
<feature type="transmembrane region" description="Helical" evidence="9">
    <location>
        <begin position="214"/>
        <end position="232"/>
    </location>
</feature>
<feature type="transmembrane region" description="Helical" evidence="9">
    <location>
        <begin position="73"/>
        <end position="90"/>
    </location>
</feature>
<dbReference type="PANTHER" id="PTHR30474">
    <property type="entry name" value="CELL CYCLE PROTEIN"/>
    <property type="match status" value="1"/>
</dbReference>
<comment type="catalytic activity">
    <reaction evidence="8">
        <text>[GlcNAc-(1-&gt;4)-Mur2Ac(oyl-L-Ala-gamma-D-Glu-L-Lys-D-Ala-D-Ala)](n)-di-trans,octa-cis-undecaprenyl diphosphate + beta-D-GlcNAc-(1-&gt;4)-Mur2Ac(oyl-L-Ala-gamma-D-Glu-L-Lys-D-Ala-D-Ala)-di-trans,octa-cis-undecaprenyl diphosphate = [GlcNAc-(1-&gt;4)-Mur2Ac(oyl-L-Ala-gamma-D-Glu-L-Lys-D-Ala-D-Ala)](n+1)-di-trans,octa-cis-undecaprenyl diphosphate + di-trans,octa-cis-undecaprenyl diphosphate + H(+)</text>
        <dbReference type="Rhea" id="RHEA:23708"/>
        <dbReference type="Rhea" id="RHEA-COMP:9602"/>
        <dbReference type="Rhea" id="RHEA-COMP:9603"/>
        <dbReference type="ChEBI" id="CHEBI:15378"/>
        <dbReference type="ChEBI" id="CHEBI:58405"/>
        <dbReference type="ChEBI" id="CHEBI:60033"/>
        <dbReference type="ChEBI" id="CHEBI:78435"/>
        <dbReference type="EC" id="2.4.99.28"/>
    </reaction>
</comment>
<dbReference type="EC" id="2.4.99.28" evidence="7"/>